<protein>
    <submittedName>
        <fullName evidence="1">Uncharacterized protein</fullName>
    </submittedName>
</protein>
<evidence type="ECO:0000313" key="2">
    <source>
        <dbReference type="Proteomes" id="UP000017184"/>
    </source>
</evidence>
<organism evidence="1 2">
    <name type="scientific">Candidatus Symbiobacter mobilis CR</name>
    <dbReference type="NCBI Taxonomy" id="946483"/>
    <lineage>
        <taxon>Bacteria</taxon>
        <taxon>Pseudomonadati</taxon>
        <taxon>Pseudomonadota</taxon>
        <taxon>Betaproteobacteria</taxon>
        <taxon>Burkholderiales</taxon>
        <taxon>Comamonadaceae</taxon>
    </lineage>
</organism>
<dbReference type="KEGG" id="cbx:Cenrod_1449"/>
<dbReference type="AlphaFoldDB" id="U5N898"/>
<keyword evidence="2" id="KW-1185">Reference proteome</keyword>
<name>U5N898_9BURK</name>
<dbReference type="Proteomes" id="UP000017184">
    <property type="component" value="Chromosome"/>
</dbReference>
<dbReference type="STRING" id="946483.Cenrod_1449"/>
<proteinExistence type="predicted"/>
<dbReference type="EMBL" id="CP004885">
    <property type="protein sequence ID" value="AGX87535.1"/>
    <property type="molecule type" value="Genomic_DNA"/>
</dbReference>
<dbReference type="RefSeq" id="WP_022773048.1">
    <property type="nucleotide sequence ID" value="NC_022576.1"/>
</dbReference>
<evidence type="ECO:0000313" key="1">
    <source>
        <dbReference type="EMBL" id="AGX87535.1"/>
    </source>
</evidence>
<dbReference type="OrthoDB" id="2085632at2"/>
<dbReference type="eggNOG" id="COG3287">
    <property type="taxonomic scope" value="Bacteria"/>
</dbReference>
<accession>U5N898</accession>
<reference evidence="1 2" key="1">
    <citation type="journal article" date="2013" name="Genome Biol.">
        <title>Genomic analysis reveals key aspects of prokaryotic symbiosis in the phototrophic consortium "Chlorochromatium aggregatum".</title>
        <authorList>
            <person name="Liu Z."/>
            <person name="Muller J."/>
            <person name="Li T."/>
            <person name="Alvey R.M."/>
            <person name="Vogl K."/>
            <person name="Frigaard N.U."/>
            <person name="Rockwell N.C."/>
            <person name="Boyd E.S."/>
            <person name="Tomsho L.P."/>
            <person name="Schuster S.C."/>
            <person name="Henke P."/>
            <person name="Rohde M."/>
            <person name="Overmann J."/>
            <person name="Bryant D.A."/>
        </authorList>
    </citation>
    <scope>NUCLEOTIDE SEQUENCE [LARGE SCALE GENOMIC DNA]</scope>
    <source>
        <strain evidence="1">CR</strain>
    </source>
</reference>
<dbReference type="HOGENOM" id="CLU_205200_0_0_4"/>
<sequence>MAGKVHELIKKLIDKRSKGNPVVANMVKTKLLLKGIQIETWTPLSPDDPSVIAKIRAIAADMGHAV</sequence>
<gene>
    <name evidence="1" type="ORF">Cenrod_1449</name>
</gene>